<evidence type="ECO:0000259" key="2">
    <source>
        <dbReference type="Pfam" id="PF13400"/>
    </source>
</evidence>
<dbReference type="RefSeq" id="WP_076702435.1">
    <property type="nucleotide sequence ID" value="NZ_MRDE01000017.1"/>
</dbReference>
<keyword evidence="4" id="KW-1185">Reference proteome</keyword>
<keyword evidence="1" id="KW-0472">Membrane</keyword>
<dbReference type="Proteomes" id="UP000187085">
    <property type="component" value="Unassembled WGS sequence"/>
</dbReference>
<comment type="caution">
    <text evidence="3">The sequence shown here is derived from an EMBL/GenBank/DDBJ whole genome shotgun (WGS) entry which is preliminary data.</text>
</comment>
<feature type="transmembrane region" description="Helical" evidence="1">
    <location>
        <begin position="20"/>
        <end position="45"/>
    </location>
</feature>
<accession>A0A1R1LHR6</accession>
<gene>
    <name evidence="3" type="ORF">BKD30_04155</name>
</gene>
<dbReference type="InterPro" id="IPR028087">
    <property type="entry name" value="Tad_N"/>
</dbReference>
<reference evidence="3 4" key="1">
    <citation type="submission" date="2016-12" db="EMBL/GenBank/DDBJ databases">
        <title>Draft genome of Tersicoccus phoenicis 1P05MA.</title>
        <authorList>
            <person name="Nakajima Y."/>
            <person name="Yoshizawa S."/>
            <person name="Nakamura K."/>
            <person name="Ogura Y."/>
            <person name="Hayashi T."/>
            <person name="Kogure K."/>
        </authorList>
    </citation>
    <scope>NUCLEOTIDE SEQUENCE [LARGE SCALE GENOMIC DNA]</scope>
    <source>
        <strain evidence="3 4">1p05MA</strain>
    </source>
</reference>
<dbReference type="OrthoDB" id="4869265at2"/>
<keyword evidence="1" id="KW-0812">Transmembrane</keyword>
<keyword evidence="1" id="KW-1133">Transmembrane helix</keyword>
<dbReference type="Pfam" id="PF13400">
    <property type="entry name" value="Tad"/>
    <property type="match status" value="1"/>
</dbReference>
<feature type="domain" description="Putative Flp pilus-assembly TadG-like N-terminal" evidence="2">
    <location>
        <begin position="17"/>
        <end position="63"/>
    </location>
</feature>
<evidence type="ECO:0000313" key="3">
    <source>
        <dbReference type="EMBL" id="OMH27084.1"/>
    </source>
</evidence>
<name>A0A1R1LHR6_9MICC</name>
<dbReference type="STRING" id="554083.BKD30_04155"/>
<protein>
    <recommendedName>
        <fullName evidence="2">Putative Flp pilus-assembly TadG-like N-terminal domain-containing protein</fullName>
    </recommendedName>
</protein>
<evidence type="ECO:0000256" key="1">
    <source>
        <dbReference type="SAM" id="Phobius"/>
    </source>
</evidence>
<dbReference type="AlphaFoldDB" id="A0A1R1LHR6"/>
<sequence length="158" mass="15859">MSAPPARPAGHDDRETGQATVLIVGFVLLTLLVTSVVAGITAVYIEHKKLLGIADSAALAAADTFDLAGADAGDGAGTAPVPVLRSDRVGGAVRAYLDGLGPDARVSGLTIGAGTGTADGRTAQVELYGVARPPLISILLPDGIPVTAFAHARAELRQ</sequence>
<proteinExistence type="predicted"/>
<organism evidence="3 4">
    <name type="scientific">Tersicoccus phoenicis</name>
    <dbReference type="NCBI Taxonomy" id="554083"/>
    <lineage>
        <taxon>Bacteria</taxon>
        <taxon>Bacillati</taxon>
        <taxon>Actinomycetota</taxon>
        <taxon>Actinomycetes</taxon>
        <taxon>Micrococcales</taxon>
        <taxon>Micrococcaceae</taxon>
        <taxon>Tersicoccus</taxon>
    </lineage>
</organism>
<dbReference type="EMBL" id="MRDE01000017">
    <property type="protein sequence ID" value="OMH27084.1"/>
    <property type="molecule type" value="Genomic_DNA"/>
</dbReference>
<evidence type="ECO:0000313" key="4">
    <source>
        <dbReference type="Proteomes" id="UP000187085"/>
    </source>
</evidence>